<dbReference type="PANTHER" id="PTHR31465:SF17">
    <property type="entry name" value="DOMAIN PROTEIN, PUTATIVE (AFU_ORTHOLOGUE AFUA_5G09900)-RELATED"/>
    <property type="match status" value="1"/>
</dbReference>
<keyword evidence="3 5" id="KW-1133">Transmembrane helix</keyword>
<feature type="transmembrane region" description="Helical" evidence="5">
    <location>
        <begin position="141"/>
        <end position="162"/>
    </location>
</feature>
<proteinExistence type="predicted"/>
<dbReference type="AlphaFoldDB" id="A0A1Y6LXU8"/>
<evidence type="ECO:0008006" key="8">
    <source>
        <dbReference type="Google" id="ProtNLM"/>
    </source>
</evidence>
<dbReference type="PANTHER" id="PTHR31465">
    <property type="entry name" value="PROTEIN RTA1-RELATED"/>
    <property type="match status" value="1"/>
</dbReference>
<feature type="transmembrane region" description="Helical" evidence="5">
    <location>
        <begin position="96"/>
        <end position="118"/>
    </location>
</feature>
<evidence type="ECO:0000313" key="6">
    <source>
        <dbReference type="EMBL" id="SMY29205.1"/>
    </source>
</evidence>
<evidence type="ECO:0000256" key="1">
    <source>
        <dbReference type="ARBA" id="ARBA00004141"/>
    </source>
</evidence>
<keyword evidence="2 5" id="KW-0812">Transmembrane</keyword>
<feature type="transmembrane region" description="Helical" evidence="5">
    <location>
        <begin position="15"/>
        <end position="34"/>
    </location>
</feature>
<evidence type="ECO:0000256" key="5">
    <source>
        <dbReference type="SAM" id="Phobius"/>
    </source>
</evidence>
<comment type="subcellular location">
    <subcellularLocation>
        <location evidence="1">Membrane</location>
        <topology evidence="1">Multi-pass membrane protein</topology>
    </subcellularLocation>
</comment>
<protein>
    <recommendedName>
        <fullName evidence="8">RTA1 domain protein</fullName>
    </recommendedName>
</protein>
<dbReference type="Proteomes" id="UP000215453">
    <property type="component" value="Chromosome 12"/>
</dbReference>
<evidence type="ECO:0000256" key="2">
    <source>
        <dbReference type="ARBA" id="ARBA00022692"/>
    </source>
</evidence>
<dbReference type="EMBL" id="LT882687">
    <property type="protein sequence ID" value="SMY29205.1"/>
    <property type="molecule type" value="Genomic_DNA"/>
</dbReference>
<feature type="transmembrane region" description="Helical" evidence="5">
    <location>
        <begin position="253"/>
        <end position="276"/>
    </location>
</feature>
<reference evidence="6 7" key="1">
    <citation type="submission" date="2016-10" db="EMBL/GenBank/DDBJ databases">
        <authorList>
            <person name="Varghese N."/>
        </authorList>
    </citation>
    <scope>NUCLEOTIDE SEQUENCE [LARGE SCALE GENOMIC DNA]</scope>
</reference>
<keyword evidence="4 5" id="KW-0472">Membrane</keyword>
<dbReference type="Pfam" id="PF04479">
    <property type="entry name" value="RTA1"/>
    <property type="match status" value="1"/>
</dbReference>
<feature type="transmembrane region" description="Helical" evidence="5">
    <location>
        <begin position="216"/>
        <end position="233"/>
    </location>
</feature>
<evidence type="ECO:0000313" key="7">
    <source>
        <dbReference type="Proteomes" id="UP000215453"/>
    </source>
</evidence>
<evidence type="ECO:0000256" key="3">
    <source>
        <dbReference type="ARBA" id="ARBA00022989"/>
    </source>
</evidence>
<sequence>MNAATDDGRWLGLPYHPNAAAAIIFIATFGLATLGHIGHIFWLRAWHFIPLLIGCVSKYNDNPRPLLALADPLEVETFGYYVRFWLSRSPTNFKAYVLYDLLVLPAPIFLAATIYMSLSRIIMALAAQDLSPVRPSRMSKWFIFGDVVCFLVQLAGVGMGVTTSRNIQEIGAKVVVVGLVFQILVFALFISAAVTLYRRYKSQVGPDSGPLEWRRYLISLLTASGCIVIRNIVRGVEHAQGLDGSIASHEVFVYLFDALLMLCVVVLMLALHPGYLQRSSQRKSAMDFERNSIITTETSLMRETTLKGHRPRPCSYPRDRD</sequence>
<accession>A0A1Y6LXU8</accession>
<gene>
    <name evidence="6" type="ORF">ZT1A5_G10652</name>
</gene>
<organism evidence="6 7">
    <name type="scientific">Zymoseptoria tritici ST99CH_1A5</name>
    <dbReference type="NCBI Taxonomy" id="1276529"/>
    <lineage>
        <taxon>Eukaryota</taxon>
        <taxon>Fungi</taxon>
        <taxon>Dikarya</taxon>
        <taxon>Ascomycota</taxon>
        <taxon>Pezizomycotina</taxon>
        <taxon>Dothideomycetes</taxon>
        <taxon>Dothideomycetidae</taxon>
        <taxon>Mycosphaerellales</taxon>
        <taxon>Mycosphaerellaceae</taxon>
        <taxon>Zymoseptoria</taxon>
    </lineage>
</organism>
<feature type="transmembrane region" description="Helical" evidence="5">
    <location>
        <begin position="174"/>
        <end position="196"/>
    </location>
</feature>
<dbReference type="InterPro" id="IPR007568">
    <property type="entry name" value="RTA1"/>
</dbReference>
<evidence type="ECO:0000256" key="4">
    <source>
        <dbReference type="ARBA" id="ARBA00023136"/>
    </source>
</evidence>
<dbReference type="GO" id="GO:0016020">
    <property type="term" value="C:membrane"/>
    <property type="evidence" value="ECO:0007669"/>
    <property type="project" value="UniProtKB-SubCell"/>
</dbReference>
<name>A0A1Y6LXU8_ZYMTR</name>